<accession>A0A0E3Z5L5</accession>
<evidence type="ECO:0000256" key="2">
    <source>
        <dbReference type="SAM" id="SignalP"/>
    </source>
</evidence>
<feature type="compositionally biased region" description="Basic residues" evidence="1">
    <location>
        <begin position="86"/>
        <end position="97"/>
    </location>
</feature>
<evidence type="ECO:0000256" key="1">
    <source>
        <dbReference type="SAM" id="MobiDB-lite"/>
    </source>
</evidence>
<gene>
    <name evidence="4" type="ORF">WQ53_02670</name>
</gene>
<feature type="chain" id="PRO_5002416327" description="EF-hand domain-containing protein" evidence="2">
    <location>
        <begin position="23"/>
        <end position="198"/>
    </location>
</feature>
<dbReference type="KEGG" id="psuw:WQ53_02670"/>
<dbReference type="InterPro" id="IPR011992">
    <property type="entry name" value="EF-hand-dom_pair"/>
</dbReference>
<dbReference type="AlphaFoldDB" id="A0A0E3Z5L5"/>
<keyword evidence="5" id="KW-1185">Reference proteome</keyword>
<dbReference type="OrthoDB" id="6089795at2"/>
<feature type="compositionally biased region" description="Basic and acidic residues" evidence="1">
    <location>
        <begin position="69"/>
        <end position="85"/>
    </location>
</feature>
<dbReference type="GO" id="GO:0005509">
    <property type="term" value="F:calcium ion binding"/>
    <property type="evidence" value="ECO:0007669"/>
    <property type="project" value="InterPro"/>
</dbReference>
<evidence type="ECO:0000259" key="3">
    <source>
        <dbReference type="PROSITE" id="PS50222"/>
    </source>
</evidence>
<dbReference type="PROSITE" id="PS00018">
    <property type="entry name" value="EF_HAND_1"/>
    <property type="match status" value="2"/>
</dbReference>
<dbReference type="SUPFAM" id="SSF47473">
    <property type="entry name" value="EF-hand"/>
    <property type="match status" value="1"/>
</dbReference>
<dbReference type="PATRIC" id="fig|314722.6.peg.556"/>
<dbReference type="Pfam" id="PF13202">
    <property type="entry name" value="EF-hand_5"/>
    <property type="match status" value="5"/>
</dbReference>
<sequence length="198" mass="20769">MKKTPFLIAAALLAVTAGAALAQSDAPATAAAPAAGPSAARAPLDANRDGVIDRSEAAAHPRLAAQFDTLDKNQDGKLDRSEMPRRAHGGKGKHRGGHPFAALDKDNDGRISQAEAAADPKFAERFAKLDVNQDGYVDRADREQAAKQRRDAWFKAADSNNDGNLSKAEYDAAHAKRAAEGRKHGGWGRGPAADAAAK</sequence>
<protein>
    <recommendedName>
        <fullName evidence="3">EF-hand domain-containing protein</fullName>
    </recommendedName>
</protein>
<dbReference type="RefSeq" id="WP_052633881.1">
    <property type="nucleotide sequence ID" value="NZ_CP011144.1"/>
</dbReference>
<reference evidence="4 5" key="1">
    <citation type="journal article" date="2015" name="Genome Announc.">
        <title>Complete Genome Sequence of Pseudoxanthomonas suwonensis Strain J1, a Cellulose-Degrading Bacterium Isolated from Leaf- and Wood-Enriched Soil.</title>
        <authorList>
            <person name="Hou L."/>
            <person name="Jiang J."/>
            <person name="Xu Z."/>
            <person name="Zhou Y."/>
            <person name="Leung F.C."/>
        </authorList>
    </citation>
    <scope>NUCLEOTIDE SEQUENCE [LARGE SCALE GENOMIC DNA]</scope>
    <source>
        <strain evidence="4 5">J1</strain>
    </source>
</reference>
<dbReference type="Proteomes" id="UP000033067">
    <property type="component" value="Chromosome"/>
</dbReference>
<evidence type="ECO:0000313" key="5">
    <source>
        <dbReference type="Proteomes" id="UP000033067"/>
    </source>
</evidence>
<feature type="domain" description="EF-hand" evidence="3">
    <location>
        <begin position="145"/>
        <end position="180"/>
    </location>
</feature>
<dbReference type="PANTHER" id="PTHR10827">
    <property type="entry name" value="RETICULOCALBIN"/>
    <property type="match status" value="1"/>
</dbReference>
<feature type="signal peptide" evidence="2">
    <location>
        <begin position="1"/>
        <end position="22"/>
    </location>
</feature>
<dbReference type="InterPro" id="IPR018247">
    <property type="entry name" value="EF_Hand_1_Ca_BS"/>
</dbReference>
<feature type="region of interest" description="Disordered" evidence="1">
    <location>
        <begin position="140"/>
        <end position="198"/>
    </location>
</feature>
<evidence type="ECO:0000313" key="4">
    <source>
        <dbReference type="EMBL" id="AKC88142.1"/>
    </source>
</evidence>
<dbReference type="EMBL" id="CP011144">
    <property type="protein sequence ID" value="AKC88142.1"/>
    <property type="molecule type" value="Genomic_DNA"/>
</dbReference>
<dbReference type="Gene3D" id="1.10.238.10">
    <property type="entry name" value="EF-hand"/>
    <property type="match status" value="2"/>
</dbReference>
<organism evidence="4 5">
    <name type="scientific">Pseudoxanthomonas suwonensis</name>
    <dbReference type="NCBI Taxonomy" id="314722"/>
    <lineage>
        <taxon>Bacteria</taxon>
        <taxon>Pseudomonadati</taxon>
        <taxon>Pseudomonadota</taxon>
        <taxon>Gammaproteobacteria</taxon>
        <taxon>Lysobacterales</taxon>
        <taxon>Lysobacteraceae</taxon>
        <taxon>Pseudoxanthomonas</taxon>
    </lineage>
</organism>
<feature type="compositionally biased region" description="Basic and acidic residues" evidence="1">
    <location>
        <begin position="140"/>
        <end position="153"/>
    </location>
</feature>
<name>A0A0E3Z5L5_9GAMM</name>
<keyword evidence="2" id="KW-0732">Signal</keyword>
<proteinExistence type="predicted"/>
<feature type="compositionally biased region" description="Basic and acidic residues" evidence="1">
    <location>
        <begin position="168"/>
        <end position="183"/>
    </location>
</feature>
<feature type="region of interest" description="Disordered" evidence="1">
    <location>
        <begin position="68"/>
        <end position="108"/>
    </location>
</feature>
<dbReference type="PANTHER" id="PTHR10827:SF85">
    <property type="entry name" value="CALCIUM-BINDING PROTEIN"/>
    <property type="match status" value="1"/>
</dbReference>
<dbReference type="PROSITE" id="PS50222">
    <property type="entry name" value="EF_HAND_2"/>
    <property type="match status" value="1"/>
</dbReference>
<dbReference type="InterPro" id="IPR002048">
    <property type="entry name" value="EF_hand_dom"/>
</dbReference>